<dbReference type="InterPro" id="IPR036388">
    <property type="entry name" value="WH-like_DNA-bd_sf"/>
</dbReference>
<evidence type="ECO:0000256" key="2">
    <source>
        <dbReference type="ARBA" id="ARBA00023015"/>
    </source>
</evidence>
<name>A0ABX9DWB1_9PSEU</name>
<protein>
    <submittedName>
        <fullName evidence="6">Sigma-70-like protein</fullName>
    </submittedName>
</protein>
<keyword evidence="2" id="KW-0805">Transcription regulation</keyword>
<accession>A0ABX9DWB1</accession>
<dbReference type="SUPFAM" id="SSF88659">
    <property type="entry name" value="Sigma3 and sigma4 domains of RNA polymerase sigma factors"/>
    <property type="match status" value="1"/>
</dbReference>
<reference evidence="6 7" key="1">
    <citation type="submission" date="2018-06" db="EMBL/GenBank/DDBJ databases">
        <title>Genomic Encyclopedia of Type Strains, Phase IV (KMG-IV): sequencing the most valuable type-strain genomes for metagenomic binning, comparative biology and taxonomic classification.</title>
        <authorList>
            <person name="Goeker M."/>
        </authorList>
    </citation>
    <scope>NUCLEOTIDE SEQUENCE [LARGE SCALE GENOMIC DNA]</scope>
    <source>
        <strain evidence="6 7">DSM 45479</strain>
    </source>
</reference>
<sequence length="64" mass="6986">MVCSFDHERRTAFVLTQSLGLSYADAAQVRDCPVGAIRSRVARAREDLVAMVRDGTQSGGFPSR</sequence>
<keyword evidence="4" id="KW-0804">Transcription</keyword>
<dbReference type="Pfam" id="PF08281">
    <property type="entry name" value="Sigma70_r4_2"/>
    <property type="match status" value="1"/>
</dbReference>
<evidence type="ECO:0000256" key="4">
    <source>
        <dbReference type="ARBA" id="ARBA00023163"/>
    </source>
</evidence>
<proteinExistence type="inferred from homology"/>
<dbReference type="InterPro" id="IPR013249">
    <property type="entry name" value="RNA_pol_sigma70_r4_t2"/>
</dbReference>
<dbReference type="Proteomes" id="UP000248714">
    <property type="component" value="Unassembled WGS sequence"/>
</dbReference>
<dbReference type="Gene3D" id="1.10.10.10">
    <property type="entry name" value="Winged helix-like DNA-binding domain superfamily/Winged helix DNA-binding domain"/>
    <property type="match status" value="1"/>
</dbReference>
<evidence type="ECO:0000256" key="1">
    <source>
        <dbReference type="ARBA" id="ARBA00010641"/>
    </source>
</evidence>
<evidence type="ECO:0000256" key="3">
    <source>
        <dbReference type="ARBA" id="ARBA00023082"/>
    </source>
</evidence>
<feature type="domain" description="RNA polymerase sigma factor 70 region 4 type 2" evidence="5">
    <location>
        <begin position="8"/>
        <end position="48"/>
    </location>
</feature>
<evidence type="ECO:0000259" key="5">
    <source>
        <dbReference type="Pfam" id="PF08281"/>
    </source>
</evidence>
<evidence type="ECO:0000313" key="7">
    <source>
        <dbReference type="Proteomes" id="UP000248714"/>
    </source>
</evidence>
<organism evidence="6 7">
    <name type="scientific">Lentzea atacamensis</name>
    <dbReference type="NCBI Taxonomy" id="531938"/>
    <lineage>
        <taxon>Bacteria</taxon>
        <taxon>Bacillati</taxon>
        <taxon>Actinomycetota</taxon>
        <taxon>Actinomycetes</taxon>
        <taxon>Pseudonocardiales</taxon>
        <taxon>Pseudonocardiaceae</taxon>
        <taxon>Lentzea</taxon>
    </lineage>
</organism>
<comment type="caution">
    <text evidence="6">The sequence shown here is derived from an EMBL/GenBank/DDBJ whole genome shotgun (WGS) entry which is preliminary data.</text>
</comment>
<comment type="similarity">
    <text evidence="1">Belongs to the sigma-70 factor family. ECF subfamily.</text>
</comment>
<evidence type="ECO:0000313" key="6">
    <source>
        <dbReference type="EMBL" id="RAS59706.1"/>
    </source>
</evidence>
<keyword evidence="3" id="KW-0731">Sigma factor</keyword>
<gene>
    <name evidence="6" type="ORF">C8D87_1136</name>
</gene>
<keyword evidence="7" id="KW-1185">Reference proteome</keyword>
<dbReference type="InterPro" id="IPR013324">
    <property type="entry name" value="RNA_pol_sigma_r3/r4-like"/>
</dbReference>
<dbReference type="EMBL" id="QLTT01000013">
    <property type="protein sequence ID" value="RAS59706.1"/>
    <property type="molecule type" value="Genomic_DNA"/>
</dbReference>